<organism evidence="1 2">
    <name type="scientific">Exiguobacterium indicum</name>
    <dbReference type="NCBI Taxonomy" id="296995"/>
    <lineage>
        <taxon>Bacteria</taxon>
        <taxon>Bacillati</taxon>
        <taxon>Bacillota</taxon>
        <taxon>Bacilli</taxon>
        <taxon>Bacillales</taxon>
        <taxon>Bacillales Family XII. Incertae Sedis</taxon>
        <taxon>Exiguobacterium</taxon>
    </lineage>
</organism>
<dbReference type="PANTHER" id="PTHR42779:SF1">
    <property type="entry name" value="PROTEIN YNJB"/>
    <property type="match status" value="1"/>
</dbReference>
<dbReference type="PANTHER" id="PTHR42779">
    <property type="entry name" value="PROTEIN YNJB"/>
    <property type="match status" value="1"/>
</dbReference>
<evidence type="ECO:0000313" key="1">
    <source>
        <dbReference type="EMBL" id="KSU49304.1"/>
    </source>
</evidence>
<gene>
    <name evidence="1" type="ORF">AS033_08020</name>
</gene>
<dbReference type="NCBIfam" id="NF008633">
    <property type="entry name" value="PRK11622.1"/>
    <property type="match status" value="1"/>
</dbReference>
<proteinExistence type="predicted"/>
<protein>
    <submittedName>
        <fullName evidence="1">ABC transporter substrate-binding protein</fullName>
    </submittedName>
</protein>
<dbReference type="Pfam" id="PF13416">
    <property type="entry name" value="SBP_bac_8"/>
    <property type="match status" value="1"/>
</dbReference>
<dbReference type="RefSeq" id="WP_058265150.1">
    <property type="nucleotide sequence ID" value="NZ_FMYN01000002.1"/>
</dbReference>
<dbReference type="SUPFAM" id="SSF53850">
    <property type="entry name" value="Periplasmic binding protein-like II"/>
    <property type="match status" value="1"/>
</dbReference>
<dbReference type="InterPro" id="IPR027020">
    <property type="entry name" value="YnjB"/>
</dbReference>
<dbReference type="GeneID" id="90836162"/>
<dbReference type="Proteomes" id="UP000053797">
    <property type="component" value="Unassembled WGS sequence"/>
</dbReference>
<dbReference type="EMBL" id="LNQL01000002">
    <property type="protein sequence ID" value="KSU49304.1"/>
    <property type="molecule type" value="Genomic_DNA"/>
</dbReference>
<dbReference type="InterPro" id="IPR006059">
    <property type="entry name" value="SBP"/>
</dbReference>
<dbReference type="OrthoDB" id="3239593at2"/>
<comment type="caution">
    <text evidence="1">The sequence shown here is derived from an EMBL/GenBank/DDBJ whole genome shotgun (WGS) entry which is preliminary data.</text>
</comment>
<dbReference type="AlphaFoldDB" id="A0A0V8GG95"/>
<accession>A0A0V8GG95</accession>
<dbReference type="PROSITE" id="PS51257">
    <property type="entry name" value="PROKAR_LIPOPROTEIN"/>
    <property type="match status" value="1"/>
</dbReference>
<dbReference type="Gene3D" id="3.40.190.10">
    <property type="entry name" value="Periplasmic binding protein-like II"/>
    <property type="match status" value="2"/>
</dbReference>
<evidence type="ECO:0000313" key="2">
    <source>
        <dbReference type="Proteomes" id="UP000053797"/>
    </source>
</evidence>
<sequence length="398" mass="44363">MKTKVISFLALGTLLAGCGTPDATPEPKNVLGTSYQTIEKEAEKSTVRMYMWGGDDGINAYIDEYVAPRLKKEHNITLERVPIETADIIQKLRAEKQAGKEKGVIDVVWINGDNFLNAKKDDLLYGEITKVLPNMKYVDAAAQSSDSGTKTDGLEAAWGKVQYTLHYDAADVKSPPTDLKALKSWVKENPGRFTYPEVTDFTGNAFVRHVMYGVESNETLKDPKADFKKTWAYLNEIKPYLWKKGKTYPKTLAQLDQLYAKGDVDFTMGFNERRAEQEVKSGTFPKQTRPIVLKDGSIASTHFLSVPFNAPNPKGALVAINTLLSPEAQLKKYDATYWGDGTSLDLSTLDSSEQKQFADVPAAPSTPKPSVFEGKVRTELDPSIFEMIRKEWPSRVAR</sequence>
<name>A0A0V8GG95_9BACL</name>
<reference evidence="1 2" key="1">
    <citation type="journal article" date="2015" name="Int. J. Syst. Evol. Microbiol.">
        <title>Exiguobacterium enclense sp. nov., isolated from sediment.</title>
        <authorList>
            <person name="Dastager S.G."/>
            <person name="Mawlankar R."/>
            <person name="Sonalkar V.V."/>
            <person name="Thorat M.N."/>
            <person name="Mual P."/>
            <person name="Verma A."/>
            <person name="Krishnamurthi S."/>
            <person name="Tang S.K."/>
            <person name="Li W.J."/>
        </authorList>
    </citation>
    <scope>NUCLEOTIDE SEQUENCE [LARGE SCALE GENOMIC DNA]</scope>
    <source>
        <strain evidence="1 2">NIO-1109</strain>
    </source>
</reference>
<dbReference type="PIRSF" id="PIRSF029172">
    <property type="entry name" value="UCP029172_ABC_sbc_YnjB"/>
    <property type="match status" value="1"/>
</dbReference>